<dbReference type="SMART" id="SM00271">
    <property type="entry name" value="DnaJ"/>
    <property type="match status" value="1"/>
</dbReference>
<dbReference type="InterPro" id="IPR036869">
    <property type="entry name" value="J_dom_sf"/>
</dbReference>
<dbReference type="eggNOG" id="KOG0691">
    <property type="taxonomic scope" value="Eukaryota"/>
</dbReference>
<dbReference type="PROSITE" id="PS00636">
    <property type="entry name" value="DNAJ_1"/>
    <property type="match status" value="1"/>
</dbReference>
<dbReference type="RefSeq" id="XP_011401290.1">
    <property type="nucleotide sequence ID" value="XM_011402988.1"/>
</dbReference>
<dbReference type="PANTHER" id="PTHR44094:SF8">
    <property type="entry name" value="DNAJ HEAT SHOCK N-TERMINAL DOMAIN-CONTAINING PROTEIN-RELATED"/>
    <property type="match status" value="1"/>
</dbReference>
<accession>A0A087SRC2</accession>
<dbReference type="Pfam" id="PF00226">
    <property type="entry name" value="DnaJ"/>
    <property type="match status" value="1"/>
</dbReference>
<proteinExistence type="predicted"/>
<dbReference type="InterPro" id="IPR018253">
    <property type="entry name" value="DnaJ_domain_CS"/>
</dbReference>
<dbReference type="OrthoDB" id="10250354at2759"/>
<dbReference type="PANTHER" id="PTHR44094">
    <property type="entry name" value="DNAJ HEAT SHOCK N-TERMINAL DOMAIN-CONTAINING PROTEIN"/>
    <property type="match status" value="1"/>
</dbReference>
<dbReference type="AlphaFoldDB" id="A0A087SRC2"/>
<dbReference type="InterPro" id="IPR052423">
    <property type="entry name" value="EMIR"/>
</dbReference>
<dbReference type="PROSITE" id="PS50076">
    <property type="entry name" value="DNAJ_2"/>
    <property type="match status" value="1"/>
</dbReference>
<feature type="domain" description="J" evidence="1">
    <location>
        <begin position="155"/>
        <end position="220"/>
    </location>
</feature>
<dbReference type="InterPro" id="IPR026894">
    <property type="entry name" value="DnaJ_X"/>
</dbReference>
<dbReference type="PRINTS" id="PR00625">
    <property type="entry name" value="JDOMAIN"/>
</dbReference>
<dbReference type="EMBL" id="KL662166">
    <property type="protein sequence ID" value="KFM28276.1"/>
    <property type="molecule type" value="Genomic_DNA"/>
</dbReference>
<gene>
    <name evidence="2" type="ORF">F751_1555</name>
</gene>
<protein>
    <submittedName>
        <fullName evidence="2">Chaperone protein dnaJ 10</fullName>
    </submittedName>
</protein>
<organism evidence="2 3">
    <name type="scientific">Auxenochlorella protothecoides</name>
    <name type="common">Green microalga</name>
    <name type="synonym">Chlorella protothecoides</name>
    <dbReference type="NCBI Taxonomy" id="3075"/>
    <lineage>
        <taxon>Eukaryota</taxon>
        <taxon>Viridiplantae</taxon>
        <taxon>Chlorophyta</taxon>
        <taxon>core chlorophytes</taxon>
        <taxon>Trebouxiophyceae</taxon>
        <taxon>Chlorellales</taxon>
        <taxon>Chlorellaceae</taxon>
        <taxon>Auxenochlorella</taxon>
    </lineage>
</organism>
<name>A0A087SRC2_AUXPR</name>
<dbReference type="CDD" id="cd06257">
    <property type="entry name" value="DnaJ"/>
    <property type="match status" value="1"/>
</dbReference>
<evidence type="ECO:0000259" key="1">
    <source>
        <dbReference type="PROSITE" id="PS50076"/>
    </source>
</evidence>
<dbReference type="InterPro" id="IPR001623">
    <property type="entry name" value="DnaJ_domain"/>
</dbReference>
<reference evidence="2 3" key="1">
    <citation type="journal article" date="2014" name="BMC Genomics">
        <title>Oil accumulation mechanisms of the oleaginous microalga Chlorella protothecoides revealed through its genome, transcriptomes, and proteomes.</title>
        <authorList>
            <person name="Gao C."/>
            <person name="Wang Y."/>
            <person name="Shen Y."/>
            <person name="Yan D."/>
            <person name="He X."/>
            <person name="Dai J."/>
            <person name="Wu Q."/>
        </authorList>
    </citation>
    <scope>NUCLEOTIDE SEQUENCE [LARGE SCALE GENOMIC DNA]</scope>
    <source>
        <strain evidence="2 3">0710</strain>
    </source>
</reference>
<dbReference type="Pfam" id="PF14308">
    <property type="entry name" value="DnaJ-X"/>
    <property type="match status" value="1"/>
</dbReference>
<dbReference type="Gene3D" id="1.10.287.110">
    <property type="entry name" value="DnaJ domain"/>
    <property type="match status" value="1"/>
</dbReference>
<dbReference type="SUPFAM" id="SSF46565">
    <property type="entry name" value="Chaperone J-domain"/>
    <property type="match status" value="1"/>
</dbReference>
<evidence type="ECO:0000313" key="3">
    <source>
        <dbReference type="Proteomes" id="UP000028924"/>
    </source>
</evidence>
<sequence>MASTAPEAHDPEAEVVDFNSVFSLRKPKDARAGLSSGLKSVAKGVLAGTVGLVAAPTIGAQQDGLMGFAKGAGAGLMGAVVLPVAGLVVGTTQLVRGLANTPEAISAARAGKAWDEERRTWVDDPGSALALEDEGAAPARAAWQAAAMAARGEDDLYALLGVLPGASMEEIRKQYYVLARRNHPDKNPGDPEANDRFQRLGQAYQVLGNPDLRARYDAHGAEGLDVNYVDGAAFFTALFGSDRFEHLVGELGDEAGFRESMAAEAAGLATASYGDLMLATIGGVYAQQAEIALGGIIDGSVAALRAKGQNIKSQFAAANLAMKRARLEEASLPLMLEAMWAANVLDVQSTLRHVTRAVLQEPGVDRATRRRRAEGLLELGRIFVAAAPGSTGRGGAAGEDAKKRMEDAMLHVIEKRAGQVPSEP</sequence>
<dbReference type="Proteomes" id="UP000028924">
    <property type="component" value="Unassembled WGS sequence"/>
</dbReference>
<dbReference type="KEGG" id="apro:F751_1555"/>
<dbReference type="GeneID" id="23612946"/>
<keyword evidence="3" id="KW-1185">Reference proteome</keyword>
<evidence type="ECO:0000313" key="2">
    <source>
        <dbReference type="EMBL" id="KFM28276.1"/>
    </source>
</evidence>
<dbReference type="eggNOG" id="KOG1809">
    <property type="taxonomic scope" value="Eukaryota"/>
</dbReference>